<dbReference type="GO" id="GO:0003924">
    <property type="term" value="F:GTPase activity"/>
    <property type="evidence" value="ECO:0007669"/>
    <property type="project" value="InterPro"/>
</dbReference>
<dbReference type="SMART" id="SM00173">
    <property type="entry name" value="RAS"/>
    <property type="match status" value="1"/>
</dbReference>
<dbReference type="PRINTS" id="PR00449">
    <property type="entry name" value="RASTRNSFRMNG"/>
</dbReference>
<dbReference type="Gene3D" id="3.40.50.300">
    <property type="entry name" value="P-loop containing nucleotide triphosphate hydrolases"/>
    <property type="match status" value="1"/>
</dbReference>
<protein>
    <submittedName>
        <fullName evidence="4">Ras-related protein Rab-31 isoform X1</fullName>
    </submittedName>
</protein>
<dbReference type="FunFam" id="3.40.50.300:FF:000808">
    <property type="entry name" value="Small GTP-binding protein, putative"/>
    <property type="match status" value="1"/>
</dbReference>
<dbReference type="PROSITE" id="PS51420">
    <property type="entry name" value="RHO"/>
    <property type="match status" value="1"/>
</dbReference>
<dbReference type="InterPro" id="IPR001806">
    <property type="entry name" value="Small_GTPase"/>
</dbReference>
<dbReference type="InParanoid" id="A0A6J0C2J4"/>
<dbReference type="RefSeq" id="XP_015521501.1">
    <property type="nucleotide sequence ID" value="XM_015666015.2"/>
</dbReference>
<dbReference type="SMART" id="SM00175">
    <property type="entry name" value="RAB"/>
    <property type="match status" value="1"/>
</dbReference>
<dbReference type="GO" id="GO:0005525">
    <property type="term" value="F:GTP binding"/>
    <property type="evidence" value="ECO:0007669"/>
    <property type="project" value="InterPro"/>
</dbReference>
<organism evidence="4">
    <name type="scientific">Neodiprion lecontei</name>
    <name type="common">Redheaded pine sawfly</name>
    <dbReference type="NCBI Taxonomy" id="441921"/>
    <lineage>
        <taxon>Eukaryota</taxon>
        <taxon>Metazoa</taxon>
        <taxon>Ecdysozoa</taxon>
        <taxon>Arthropoda</taxon>
        <taxon>Hexapoda</taxon>
        <taxon>Insecta</taxon>
        <taxon>Pterygota</taxon>
        <taxon>Neoptera</taxon>
        <taxon>Endopterygota</taxon>
        <taxon>Hymenoptera</taxon>
        <taxon>Tenthredinoidea</taxon>
        <taxon>Diprionidae</taxon>
        <taxon>Diprioninae</taxon>
        <taxon>Neodiprion</taxon>
    </lineage>
</organism>
<dbReference type="GeneID" id="107225517"/>
<dbReference type="SMART" id="SM00176">
    <property type="entry name" value="RAN"/>
    <property type="match status" value="1"/>
</dbReference>
<dbReference type="PROSITE" id="PS51421">
    <property type="entry name" value="RAS"/>
    <property type="match status" value="1"/>
</dbReference>
<keyword evidence="2" id="KW-0547">Nucleotide-binding</keyword>
<dbReference type="InterPro" id="IPR027417">
    <property type="entry name" value="P-loop_NTPase"/>
</dbReference>
<evidence type="ECO:0000313" key="4">
    <source>
        <dbReference type="RefSeq" id="XP_015521501.1"/>
    </source>
</evidence>
<dbReference type="PANTHER" id="PTHR47978">
    <property type="match status" value="1"/>
</dbReference>
<sequence>MKTIEGKVVILGAQGVGKTMVICRYITKMFNRRISPTIGAAFYTCNINLERGKVKLQIWDTAGQERFRSMAPMYYRNANVALLVFDLTKHSSFNEIKSWVMELKRNVDKTMVLVLVGNKSDLVSQRTVDAEEASQYATSIGASYHETSAVCDDGGVESVFVAAAAGLYDLSEENHEHLNSLRINDSIRSILNSDDQPASPSSEDCLADRSIAHGIHEKPHMCC</sequence>
<dbReference type="SUPFAM" id="SSF52540">
    <property type="entry name" value="P-loop containing nucleoside triphosphate hydrolases"/>
    <property type="match status" value="1"/>
</dbReference>
<gene>
    <name evidence="4" type="primary">LOC107225517</name>
</gene>
<comment type="similarity">
    <text evidence="1">Belongs to the small GTPase superfamily. Rab family.</text>
</comment>
<dbReference type="Pfam" id="PF00071">
    <property type="entry name" value="Ras"/>
    <property type="match status" value="1"/>
</dbReference>
<evidence type="ECO:0000256" key="1">
    <source>
        <dbReference type="ARBA" id="ARBA00006270"/>
    </source>
</evidence>
<dbReference type="InterPro" id="IPR005225">
    <property type="entry name" value="Small_GTP-bd"/>
</dbReference>
<dbReference type="Proteomes" id="UP000829291">
    <property type="component" value="Chromosome 3"/>
</dbReference>
<dbReference type="SMART" id="SM00174">
    <property type="entry name" value="RHO"/>
    <property type="match status" value="1"/>
</dbReference>
<name>A0A6J0C2J4_NEOLC</name>
<dbReference type="KEGG" id="nlo:107225517"/>
<dbReference type="PROSITE" id="PS51419">
    <property type="entry name" value="RAB"/>
    <property type="match status" value="1"/>
</dbReference>
<dbReference type="NCBIfam" id="TIGR00231">
    <property type="entry name" value="small_GTP"/>
    <property type="match status" value="1"/>
</dbReference>
<dbReference type="OrthoDB" id="63533at2759"/>
<evidence type="ECO:0000313" key="3">
    <source>
        <dbReference type="Proteomes" id="UP000829291"/>
    </source>
</evidence>
<evidence type="ECO:0000256" key="2">
    <source>
        <dbReference type="ARBA" id="ARBA00022741"/>
    </source>
</evidence>
<reference evidence="4" key="1">
    <citation type="submission" date="2025-08" db="UniProtKB">
        <authorList>
            <consortium name="RefSeq"/>
        </authorList>
    </citation>
    <scope>IDENTIFICATION</scope>
    <source>
        <tissue evidence="4">Thorax and Abdomen</tissue>
    </source>
</reference>
<dbReference type="AlphaFoldDB" id="A0A6J0C2J4"/>
<keyword evidence="3" id="KW-1185">Reference proteome</keyword>
<accession>A0A6J0C2J4</accession>
<dbReference type="CDD" id="cd00154">
    <property type="entry name" value="Rab"/>
    <property type="match status" value="1"/>
</dbReference>
<dbReference type="FunCoup" id="A0A6J0C2J4">
    <property type="interactions" value="89"/>
</dbReference>
<proteinExistence type="inferred from homology"/>